<evidence type="ECO:0000313" key="1">
    <source>
        <dbReference type="EMBL" id="EPH41409.1"/>
    </source>
</evidence>
<dbReference type="EMBL" id="AOPZ01000314">
    <property type="protein sequence ID" value="EPH41409.1"/>
    <property type="molecule type" value="Genomic_DNA"/>
</dbReference>
<accession>S3ZFI1</accession>
<protein>
    <submittedName>
        <fullName evidence="1">Uncharacterized protein</fullName>
    </submittedName>
</protein>
<keyword evidence="2" id="KW-1185">Reference proteome</keyword>
<dbReference type="AlphaFoldDB" id="S3ZFI1"/>
<reference evidence="1 2" key="1">
    <citation type="submission" date="2013-02" db="EMBL/GenBank/DDBJ databases">
        <title>Draft Genome Sequence of Streptomyces aurantiacus, Which Produces Setomimycin.</title>
        <authorList>
            <person name="Gruening B.A."/>
            <person name="Praeg A."/>
            <person name="Erxleben A."/>
            <person name="Guenther S."/>
            <person name="Mueller M."/>
        </authorList>
    </citation>
    <scope>NUCLEOTIDE SEQUENCE [LARGE SCALE GENOMIC DNA]</scope>
    <source>
        <strain evidence="1 2">JA 4570</strain>
    </source>
</reference>
<comment type="caution">
    <text evidence="1">The sequence shown here is derived from an EMBL/GenBank/DDBJ whole genome shotgun (WGS) entry which is preliminary data.</text>
</comment>
<sequence>MCPAPRRVIRPAHRARIRPLHRSPFGSVFAAPALSGGSLFSG</sequence>
<dbReference type="Proteomes" id="UP000014629">
    <property type="component" value="Unassembled WGS sequence"/>
</dbReference>
<evidence type="ECO:0000313" key="2">
    <source>
        <dbReference type="Proteomes" id="UP000014629"/>
    </source>
</evidence>
<dbReference type="PATRIC" id="fig|1286094.4.peg.5450"/>
<name>S3ZFI1_9ACTN</name>
<gene>
    <name evidence="1" type="ORF">STRAU_5522</name>
</gene>
<organism evidence="1 2">
    <name type="scientific">Streptomyces aurantiacus JA 4570</name>
    <dbReference type="NCBI Taxonomy" id="1286094"/>
    <lineage>
        <taxon>Bacteria</taxon>
        <taxon>Bacillati</taxon>
        <taxon>Actinomycetota</taxon>
        <taxon>Actinomycetes</taxon>
        <taxon>Kitasatosporales</taxon>
        <taxon>Streptomycetaceae</taxon>
        <taxon>Streptomyces</taxon>
        <taxon>Streptomyces aurantiacus group</taxon>
    </lineage>
</organism>
<proteinExistence type="predicted"/>